<keyword evidence="2" id="KW-1185">Reference proteome</keyword>
<dbReference type="EMBL" id="CP018889">
    <property type="protein sequence ID" value="AUI69814.2"/>
    <property type="molecule type" value="Genomic_DNA"/>
</dbReference>
<accession>A0A2N9YH63</accession>
<dbReference type="Proteomes" id="UP000234271">
    <property type="component" value="Chromosome"/>
</dbReference>
<reference evidence="2" key="1">
    <citation type="submission" date="2016-12" db="EMBL/GenBank/DDBJ databases">
        <title>Complete Genome Sequence of Beggiatoa leptomitiformis D-401.</title>
        <authorList>
            <person name="Fomenkov A."/>
            <person name="Vincze T."/>
            <person name="Grabovich M."/>
            <person name="Anton B.P."/>
            <person name="Dubinina G."/>
            <person name="Orlova M."/>
            <person name="Belousova E."/>
            <person name="Roberts R.J."/>
        </authorList>
    </citation>
    <scope>NUCLEOTIDE SEQUENCE [LARGE SCALE GENOMIC DNA]</scope>
    <source>
        <strain evidence="2">D-401</strain>
    </source>
</reference>
<gene>
    <name evidence="1" type="ORF">BLE401_14695</name>
</gene>
<dbReference type="AlphaFoldDB" id="A0A2N9YH63"/>
<protein>
    <submittedName>
        <fullName evidence="1">Uncharacterized protein</fullName>
    </submittedName>
</protein>
<evidence type="ECO:0000313" key="2">
    <source>
        <dbReference type="Proteomes" id="UP000234271"/>
    </source>
</evidence>
<evidence type="ECO:0000313" key="1">
    <source>
        <dbReference type="EMBL" id="AUI69814.2"/>
    </source>
</evidence>
<dbReference type="RefSeq" id="WP_145917087.1">
    <property type="nucleotide sequence ID" value="NZ_CP012373.2"/>
</dbReference>
<proteinExistence type="predicted"/>
<organism evidence="1 2">
    <name type="scientific">Beggiatoa leptomitoformis</name>
    <dbReference type="NCBI Taxonomy" id="288004"/>
    <lineage>
        <taxon>Bacteria</taxon>
        <taxon>Pseudomonadati</taxon>
        <taxon>Pseudomonadota</taxon>
        <taxon>Gammaproteobacteria</taxon>
        <taxon>Thiotrichales</taxon>
        <taxon>Thiotrichaceae</taxon>
        <taxon>Beggiatoa</taxon>
    </lineage>
</organism>
<dbReference type="OrthoDB" id="5948266at2"/>
<sequence>MRNPYRTALPFGTTDLSSIQTQLDRLPEDDRALVIGYVERSNGDVLPAAFADPDMPFTARTVSEAIELQKKFLVQEAQRESDLRKRMDIKDKALEPLRAALSIQLIKREIVAREDSAFAPNPAGYLQDNLPKHATRPINPANKKEQILVTTYRLKNTSDNTIEAIKANVTIYKAHRKLIDFSLSLDGCYLAGLPQDKPLVPQESIVFQCGNVNKPVTPENRAYVDMSENELVVEWYPNWIRFIDGKELQFKE</sequence>
<name>A0A2N9YH63_9GAMM</name>